<reference evidence="2" key="1">
    <citation type="journal article" date="2023" name="Front. Plant Sci.">
        <title>Chromosomal-level genome assembly of Melastoma candidum provides insights into trichome evolution.</title>
        <authorList>
            <person name="Zhong Y."/>
            <person name="Wu W."/>
            <person name="Sun C."/>
            <person name="Zou P."/>
            <person name="Liu Y."/>
            <person name="Dai S."/>
            <person name="Zhou R."/>
        </authorList>
    </citation>
    <scope>NUCLEOTIDE SEQUENCE [LARGE SCALE GENOMIC DNA]</scope>
</reference>
<dbReference type="Proteomes" id="UP001057402">
    <property type="component" value="Chromosome 1"/>
</dbReference>
<evidence type="ECO:0000313" key="1">
    <source>
        <dbReference type="EMBL" id="KAI4387832.1"/>
    </source>
</evidence>
<keyword evidence="2" id="KW-1185">Reference proteome</keyword>
<organism evidence="1 2">
    <name type="scientific">Melastoma candidum</name>
    <dbReference type="NCBI Taxonomy" id="119954"/>
    <lineage>
        <taxon>Eukaryota</taxon>
        <taxon>Viridiplantae</taxon>
        <taxon>Streptophyta</taxon>
        <taxon>Embryophyta</taxon>
        <taxon>Tracheophyta</taxon>
        <taxon>Spermatophyta</taxon>
        <taxon>Magnoliopsida</taxon>
        <taxon>eudicotyledons</taxon>
        <taxon>Gunneridae</taxon>
        <taxon>Pentapetalae</taxon>
        <taxon>rosids</taxon>
        <taxon>malvids</taxon>
        <taxon>Myrtales</taxon>
        <taxon>Melastomataceae</taxon>
        <taxon>Melastomatoideae</taxon>
        <taxon>Melastomateae</taxon>
        <taxon>Melastoma</taxon>
    </lineage>
</organism>
<proteinExistence type="predicted"/>
<sequence length="391" mass="43147">MGVNHPRNVRTRGEDGYARAIVKVAVAQVCQNEGFQTFQQSSLETLSDVAVRYIHEIGKTALLYANLAGRSQVNHFDIIHGLEDLSSVMGFDGSSEIDHCMANSGVVQEISQYISDYEEIPFVYDVPQFPIDRNRKRPQSFLQIGVEPPVEHIPVWLPAFPDLKCYDASLKESDGLPGALIYDGDVKFAPQHEKSQTQLPLSNITPFLASNGLTRPAVMDNGNLSKSNEAVSRNPYLSAPIRFAEEDTSPATTLSEKPSCDIDEGNALEMKQNTNRNIITAEISGPPSDMVSGKLGSSHDEKLFSCQIPCLRFKIKIGKKTNVSSRIAGHWFLDDSTQFIGEGDVSNDVKGRAQKILKESMENTQDVGLDLGKEHMAVEFDVVLSNESFHD</sequence>
<gene>
    <name evidence="1" type="ORF">MLD38_000227</name>
</gene>
<comment type="caution">
    <text evidence="1">The sequence shown here is derived from an EMBL/GenBank/DDBJ whole genome shotgun (WGS) entry which is preliminary data.</text>
</comment>
<accession>A0ACB9SI13</accession>
<dbReference type="EMBL" id="CM042880">
    <property type="protein sequence ID" value="KAI4387832.1"/>
    <property type="molecule type" value="Genomic_DNA"/>
</dbReference>
<protein>
    <submittedName>
        <fullName evidence="1">Uncharacterized protein</fullName>
    </submittedName>
</protein>
<name>A0ACB9SI13_9MYRT</name>
<evidence type="ECO:0000313" key="2">
    <source>
        <dbReference type="Proteomes" id="UP001057402"/>
    </source>
</evidence>